<protein>
    <submittedName>
        <fullName evidence="2">Uncharacterized protein</fullName>
    </submittedName>
</protein>
<dbReference type="AlphaFoldDB" id="A0A401V454"/>
<reference evidence="2 3" key="1">
    <citation type="submission" date="2018-11" db="EMBL/GenBank/DDBJ databases">
        <title>Draft genome sequence of Cellulomonas takizawaensis strain TKZ-21.</title>
        <authorList>
            <person name="Yamamura H."/>
            <person name="Hayashi T."/>
            <person name="Hamada M."/>
            <person name="Serisawa Y."/>
            <person name="Matsuyama K."/>
            <person name="Nakagawa Y."/>
            <person name="Otoguro M."/>
            <person name="Yanagida F."/>
            <person name="Hayakawa M."/>
        </authorList>
    </citation>
    <scope>NUCLEOTIDE SEQUENCE [LARGE SCALE GENOMIC DNA]</scope>
    <source>
        <strain evidence="2 3">TKZ-21</strain>
    </source>
</reference>
<feature type="transmembrane region" description="Helical" evidence="1">
    <location>
        <begin position="20"/>
        <end position="40"/>
    </location>
</feature>
<dbReference type="EMBL" id="BHYL01000331">
    <property type="protein sequence ID" value="GCD21709.1"/>
    <property type="molecule type" value="Genomic_DNA"/>
</dbReference>
<evidence type="ECO:0000313" key="3">
    <source>
        <dbReference type="Proteomes" id="UP000288246"/>
    </source>
</evidence>
<keyword evidence="3" id="KW-1185">Reference proteome</keyword>
<evidence type="ECO:0000313" key="2">
    <source>
        <dbReference type="EMBL" id="GCD21709.1"/>
    </source>
</evidence>
<evidence type="ECO:0000256" key="1">
    <source>
        <dbReference type="SAM" id="Phobius"/>
    </source>
</evidence>
<keyword evidence="1" id="KW-0472">Membrane</keyword>
<keyword evidence="1" id="KW-0812">Transmembrane</keyword>
<dbReference type="Proteomes" id="UP000288246">
    <property type="component" value="Unassembled WGS sequence"/>
</dbReference>
<keyword evidence="1" id="KW-1133">Transmembrane helix</keyword>
<proteinExistence type="predicted"/>
<name>A0A401V454_9CELL</name>
<sequence>MRRRTLAVMPLLPVRTSTRWVLVAVFVAIGVVAALVGNGWTVLGMALGAVGQVASLLHERRKAAQGPTTT</sequence>
<gene>
    <name evidence="2" type="ORF">CTKZ_32710</name>
</gene>
<comment type="caution">
    <text evidence="2">The sequence shown here is derived from an EMBL/GenBank/DDBJ whole genome shotgun (WGS) entry which is preliminary data.</text>
</comment>
<organism evidence="2 3">
    <name type="scientific">Cellulomonas algicola</name>
    <dbReference type="NCBI Taxonomy" id="2071633"/>
    <lineage>
        <taxon>Bacteria</taxon>
        <taxon>Bacillati</taxon>
        <taxon>Actinomycetota</taxon>
        <taxon>Actinomycetes</taxon>
        <taxon>Micrococcales</taxon>
        <taxon>Cellulomonadaceae</taxon>
        <taxon>Cellulomonas</taxon>
    </lineage>
</organism>
<accession>A0A401V454</accession>